<dbReference type="PANTHER" id="PTHR43047:SF64">
    <property type="entry name" value="HISTIDINE KINASE CONTAINING CHEY-HOMOLOGOUS RECEIVER DOMAIN AND PAS DOMAIN-RELATED"/>
    <property type="match status" value="1"/>
</dbReference>
<protein>
    <recommendedName>
        <fullName evidence="2">histidine kinase</fullName>
        <ecNumber evidence="2">2.7.13.3</ecNumber>
    </recommendedName>
</protein>
<dbReference type="Pfam" id="PF00512">
    <property type="entry name" value="HisKA"/>
    <property type="match status" value="1"/>
</dbReference>
<dbReference type="AlphaFoldDB" id="A0A1G9JTS7"/>
<accession>A0A1G9JTS7</accession>
<dbReference type="SUPFAM" id="SSF55874">
    <property type="entry name" value="ATPase domain of HSP90 chaperone/DNA topoisomerase II/histidine kinase"/>
    <property type="match status" value="1"/>
</dbReference>
<feature type="domain" description="Histidine kinase" evidence="9">
    <location>
        <begin position="341"/>
        <end position="564"/>
    </location>
</feature>
<keyword evidence="8" id="KW-1133">Transmembrane helix</keyword>
<keyword evidence="5 11" id="KW-0418">Kinase</keyword>
<dbReference type="Gene3D" id="3.30.565.10">
    <property type="entry name" value="Histidine kinase-like ATPase, C-terminal domain"/>
    <property type="match status" value="1"/>
</dbReference>
<evidence type="ECO:0000313" key="11">
    <source>
        <dbReference type="EMBL" id="SDL40948.1"/>
    </source>
</evidence>
<dbReference type="PROSITE" id="PS50109">
    <property type="entry name" value="HIS_KIN"/>
    <property type="match status" value="1"/>
</dbReference>
<dbReference type="EMBL" id="FNGS01000002">
    <property type="protein sequence ID" value="SDL40948.1"/>
    <property type="molecule type" value="Genomic_DNA"/>
</dbReference>
<dbReference type="Pfam" id="PF00072">
    <property type="entry name" value="Response_reg"/>
    <property type="match status" value="1"/>
</dbReference>
<feature type="modified residue" description="4-aspartylphosphate" evidence="6">
    <location>
        <position position="639"/>
    </location>
</feature>
<dbReference type="InterPro" id="IPR003661">
    <property type="entry name" value="HisK_dim/P_dom"/>
</dbReference>
<dbReference type="SMART" id="SM00388">
    <property type="entry name" value="HisKA"/>
    <property type="match status" value="1"/>
</dbReference>
<dbReference type="OrthoDB" id="9811889at2"/>
<evidence type="ECO:0000256" key="2">
    <source>
        <dbReference type="ARBA" id="ARBA00012438"/>
    </source>
</evidence>
<feature type="domain" description="Response regulatory" evidence="10">
    <location>
        <begin position="590"/>
        <end position="704"/>
    </location>
</feature>
<evidence type="ECO:0000256" key="3">
    <source>
        <dbReference type="ARBA" id="ARBA00022553"/>
    </source>
</evidence>
<evidence type="ECO:0000259" key="9">
    <source>
        <dbReference type="PROSITE" id="PS50109"/>
    </source>
</evidence>
<name>A0A1G9JTS7_9BACT</name>
<keyword evidence="4" id="KW-0808">Transferase</keyword>
<keyword evidence="8" id="KW-0812">Transmembrane</keyword>
<dbReference type="Gene3D" id="1.10.287.130">
    <property type="match status" value="1"/>
</dbReference>
<dbReference type="CDD" id="cd17546">
    <property type="entry name" value="REC_hyHK_CKI1_RcsC-like"/>
    <property type="match status" value="1"/>
</dbReference>
<evidence type="ECO:0000256" key="4">
    <source>
        <dbReference type="ARBA" id="ARBA00022679"/>
    </source>
</evidence>
<dbReference type="InterPro" id="IPR011006">
    <property type="entry name" value="CheY-like_superfamily"/>
</dbReference>
<dbReference type="InterPro" id="IPR004358">
    <property type="entry name" value="Sig_transdc_His_kin-like_C"/>
</dbReference>
<proteinExistence type="predicted"/>
<dbReference type="PROSITE" id="PS50110">
    <property type="entry name" value="RESPONSE_REGULATORY"/>
    <property type="match status" value="1"/>
</dbReference>
<dbReference type="FunFam" id="3.30.565.10:FF:000010">
    <property type="entry name" value="Sensor histidine kinase RcsC"/>
    <property type="match status" value="1"/>
</dbReference>
<dbReference type="CDD" id="cd00082">
    <property type="entry name" value="HisKA"/>
    <property type="match status" value="1"/>
</dbReference>
<evidence type="ECO:0000256" key="8">
    <source>
        <dbReference type="SAM" id="Phobius"/>
    </source>
</evidence>
<dbReference type="PRINTS" id="PR00344">
    <property type="entry name" value="BCTRLSENSOR"/>
</dbReference>
<keyword evidence="8" id="KW-0472">Membrane</keyword>
<dbReference type="Gene3D" id="3.40.50.2300">
    <property type="match status" value="1"/>
</dbReference>
<dbReference type="SMART" id="SM00387">
    <property type="entry name" value="HATPase_c"/>
    <property type="match status" value="1"/>
</dbReference>
<dbReference type="SMART" id="SM00448">
    <property type="entry name" value="REC"/>
    <property type="match status" value="1"/>
</dbReference>
<dbReference type="SUPFAM" id="SSF47384">
    <property type="entry name" value="Homodimeric domain of signal transducing histidine kinase"/>
    <property type="match status" value="1"/>
</dbReference>
<evidence type="ECO:0000259" key="10">
    <source>
        <dbReference type="PROSITE" id="PS50110"/>
    </source>
</evidence>
<keyword evidence="12" id="KW-1185">Reference proteome</keyword>
<dbReference type="PANTHER" id="PTHR43047">
    <property type="entry name" value="TWO-COMPONENT HISTIDINE PROTEIN KINASE"/>
    <property type="match status" value="1"/>
</dbReference>
<dbReference type="InterPro" id="IPR005467">
    <property type="entry name" value="His_kinase_dom"/>
</dbReference>
<evidence type="ECO:0000256" key="7">
    <source>
        <dbReference type="SAM" id="Coils"/>
    </source>
</evidence>
<dbReference type="CDD" id="cd16922">
    <property type="entry name" value="HATPase_EvgS-ArcB-TorS-like"/>
    <property type="match status" value="1"/>
</dbReference>
<reference evidence="11 12" key="1">
    <citation type="submission" date="2016-10" db="EMBL/GenBank/DDBJ databases">
        <authorList>
            <person name="de Groot N.N."/>
        </authorList>
    </citation>
    <scope>NUCLEOTIDE SEQUENCE [LARGE SCALE GENOMIC DNA]</scope>
    <source>
        <strain evidence="11 12">DSM 21668</strain>
    </source>
</reference>
<dbReference type="SUPFAM" id="SSF52172">
    <property type="entry name" value="CheY-like"/>
    <property type="match status" value="1"/>
</dbReference>
<dbReference type="InterPro" id="IPR036097">
    <property type="entry name" value="HisK_dim/P_sf"/>
</dbReference>
<evidence type="ECO:0000256" key="6">
    <source>
        <dbReference type="PROSITE-ProRule" id="PRU00169"/>
    </source>
</evidence>
<evidence type="ECO:0000256" key="1">
    <source>
        <dbReference type="ARBA" id="ARBA00000085"/>
    </source>
</evidence>
<dbReference type="GO" id="GO:0000155">
    <property type="term" value="F:phosphorelay sensor kinase activity"/>
    <property type="evidence" value="ECO:0007669"/>
    <property type="project" value="InterPro"/>
</dbReference>
<comment type="catalytic activity">
    <reaction evidence="1">
        <text>ATP + protein L-histidine = ADP + protein N-phospho-L-histidine.</text>
        <dbReference type="EC" id="2.7.13.3"/>
    </reaction>
</comment>
<dbReference type="InterPro" id="IPR001789">
    <property type="entry name" value="Sig_transdc_resp-reg_receiver"/>
</dbReference>
<feature type="coiled-coil region" evidence="7">
    <location>
        <begin position="224"/>
        <end position="276"/>
    </location>
</feature>
<feature type="transmembrane region" description="Helical" evidence="8">
    <location>
        <begin position="292"/>
        <end position="312"/>
    </location>
</feature>
<gene>
    <name evidence="11" type="ORF">SAMN04488090_0759</name>
</gene>
<keyword evidence="7" id="KW-0175">Coiled coil</keyword>
<evidence type="ECO:0000256" key="5">
    <source>
        <dbReference type="ARBA" id="ARBA00022777"/>
    </source>
</evidence>
<evidence type="ECO:0000313" key="12">
    <source>
        <dbReference type="Proteomes" id="UP000198901"/>
    </source>
</evidence>
<dbReference type="RefSeq" id="WP_093198016.1">
    <property type="nucleotide sequence ID" value="NZ_FNGS01000002.1"/>
</dbReference>
<organism evidence="11 12">
    <name type="scientific">Siphonobacter aquaeclarae</name>
    <dbReference type="NCBI Taxonomy" id="563176"/>
    <lineage>
        <taxon>Bacteria</taxon>
        <taxon>Pseudomonadati</taxon>
        <taxon>Bacteroidota</taxon>
        <taxon>Cytophagia</taxon>
        <taxon>Cytophagales</taxon>
        <taxon>Cytophagaceae</taxon>
        <taxon>Siphonobacter</taxon>
    </lineage>
</organism>
<dbReference type="Pfam" id="PF02518">
    <property type="entry name" value="HATPase_c"/>
    <property type="match status" value="1"/>
</dbReference>
<dbReference type="Proteomes" id="UP000198901">
    <property type="component" value="Unassembled WGS sequence"/>
</dbReference>
<dbReference type="STRING" id="563176.SAMN04488090_0759"/>
<dbReference type="InterPro" id="IPR036890">
    <property type="entry name" value="HATPase_C_sf"/>
</dbReference>
<dbReference type="EC" id="2.7.13.3" evidence="2"/>
<keyword evidence="3 6" id="KW-0597">Phosphoprotein</keyword>
<dbReference type="InterPro" id="IPR003594">
    <property type="entry name" value="HATPase_dom"/>
</dbReference>
<sequence>MENKFRKVFVKRFAWLSLLVVLLAAFSFVAFLTNTKTKTIRSNLTDLSTVKADYAKLDSCIAILYLAENNSRLFLVTSDTTYRQKYVSQIHKVSELISAFQQQRESRQMGRLIEDKQAKNNQFIYLKKLTDSLMYLSVRMEVPKPPEPLILPYKISTTANTLRVDSVKLSLRKKNRKLFGRIIDAFNNSDRTETTLDKSSAEFTKNKADSIPATMRYQANMKAINNYYKKLLDSRKNLNQAETELLLLNDRIFKDLQETLRTLKAEENAEADAQRAELTSDALHDVTEFDELTTYIILIVVLLAVFIIYNIWKLYKNELALLRYSQQATQYAKMKGEFLANISHEIRTPLNSIIGFSEQINVEDLSAAQRPKVDAIRSSSDILMSLVNDILDFSKLESGKVVLTKEDIRPAALLSEVSNMLKIQADQRGIRLSEQVEIDPALLLAGDAFRIKQIVMNLLSNAIKFTPKGGQVQLKSSILSRSEKSAKWTIRVKDTGIGIAKENQRLIFEDFSQIESGKGAERPVGTGLGLSICKKIVDLYKGTIRVDSELGKGAEFIVELDLDLAQPASGTTTGATGTLREIEDILAGKKVIIADDNKMNRLLVSMILRKKAIPFTEAGDGEEALRLVKTGGYDLLISDIQMPKMGGVELAKQLRSTGMTLPILGFTAHVGAEERKTYLSSGMTDLLYKPFSEKEFRDVLDRILP</sequence>